<dbReference type="AlphaFoldDB" id="A0A1H6D668"/>
<dbReference type="Proteomes" id="UP000199690">
    <property type="component" value="Unassembled WGS sequence"/>
</dbReference>
<dbReference type="PANTHER" id="PTHR43471">
    <property type="entry name" value="ABC TRANSPORTER PERMEASE"/>
    <property type="match status" value="1"/>
</dbReference>
<comment type="subcellular location">
    <subcellularLocation>
        <location evidence="1">Membrane</location>
        <topology evidence="1">Multi-pass membrane protein</topology>
    </subcellularLocation>
</comment>
<dbReference type="InterPro" id="IPR013525">
    <property type="entry name" value="ABC2_TM"/>
</dbReference>
<evidence type="ECO:0000256" key="4">
    <source>
        <dbReference type="ARBA" id="ARBA00023136"/>
    </source>
</evidence>
<evidence type="ECO:0000256" key="1">
    <source>
        <dbReference type="ARBA" id="ARBA00004141"/>
    </source>
</evidence>
<evidence type="ECO:0000313" key="7">
    <source>
        <dbReference type="EMBL" id="SEG80830.1"/>
    </source>
</evidence>
<dbReference type="Proteomes" id="UP000236729">
    <property type="component" value="Unassembled WGS sequence"/>
</dbReference>
<proteinExistence type="predicted"/>
<evidence type="ECO:0000256" key="2">
    <source>
        <dbReference type="ARBA" id="ARBA00022692"/>
    </source>
</evidence>
<keyword evidence="3 5" id="KW-1133">Transmembrane helix</keyword>
<reference evidence="7" key="2">
    <citation type="submission" date="2016-10" db="EMBL/GenBank/DDBJ databases">
        <authorList>
            <person name="de Groot N.N."/>
        </authorList>
    </citation>
    <scope>NUCLEOTIDE SEQUENCE [LARGE SCALE GENOMIC DNA]</scope>
    <source>
        <strain evidence="7">ATCC 20501</strain>
    </source>
</reference>
<evidence type="ECO:0000313" key="8">
    <source>
        <dbReference type="EMBL" id="SFD13348.1"/>
    </source>
</evidence>
<feature type="transmembrane region" description="Helical" evidence="5">
    <location>
        <begin position="260"/>
        <end position="281"/>
    </location>
</feature>
<evidence type="ECO:0000313" key="10">
    <source>
        <dbReference type="Proteomes" id="UP000236729"/>
    </source>
</evidence>
<keyword evidence="9" id="KW-1185">Reference proteome</keyword>
<dbReference type="GO" id="GO:0140359">
    <property type="term" value="F:ABC-type transporter activity"/>
    <property type="evidence" value="ECO:0007669"/>
    <property type="project" value="InterPro"/>
</dbReference>
<reference evidence="9 10" key="1">
    <citation type="submission" date="2016-10" db="EMBL/GenBank/DDBJ databases">
        <authorList>
            <person name="Varghese N."/>
            <person name="Submissions S."/>
        </authorList>
    </citation>
    <scope>NUCLEOTIDE SEQUENCE [LARGE SCALE GENOMIC DNA]</scope>
    <source>
        <strain evidence="10">ATCC 20501</strain>
        <strain evidence="8 9">CGMCC 4.3529</strain>
    </source>
</reference>
<dbReference type="Pfam" id="PF12698">
    <property type="entry name" value="ABC2_membrane_3"/>
    <property type="match status" value="1"/>
</dbReference>
<organism evidence="7 10">
    <name type="scientific">Saccharopolyspora kobensis</name>
    <dbReference type="NCBI Taxonomy" id="146035"/>
    <lineage>
        <taxon>Bacteria</taxon>
        <taxon>Bacillati</taxon>
        <taxon>Actinomycetota</taxon>
        <taxon>Actinomycetes</taxon>
        <taxon>Pseudonocardiales</taxon>
        <taxon>Pseudonocardiaceae</taxon>
        <taxon>Saccharopolyspora</taxon>
    </lineage>
</organism>
<dbReference type="EMBL" id="FOME01000002">
    <property type="protein sequence ID" value="SFD13348.1"/>
    <property type="molecule type" value="Genomic_DNA"/>
</dbReference>
<dbReference type="GO" id="GO:0016020">
    <property type="term" value="C:membrane"/>
    <property type="evidence" value="ECO:0007669"/>
    <property type="project" value="UniProtKB-SubCell"/>
</dbReference>
<dbReference type="EMBL" id="FNVB01000005">
    <property type="protein sequence ID" value="SEG80830.1"/>
    <property type="molecule type" value="Genomic_DNA"/>
</dbReference>
<accession>A0A1I1Q0F9</accession>
<feature type="domain" description="ABC-2 type transporter transmembrane" evidence="6">
    <location>
        <begin position="20"/>
        <end position="365"/>
    </location>
</feature>
<keyword evidence="4 5" id="KW-0472">Membrane</keyword>
<evidence type="ECO:0000313" key="9">
    <source>
        <dbReference type="Proteomes" id="UP000199690"/>
    </source>
</evidence>
<gene>
    <name evidence="7" type="ORF">SAMN02982929_04056</name>
    <name evidence="8" type="ORF">SAMN05216506_102651</name>
</gene>
<feature type="transmembrane region" description="Helical" evidence="5">
    <location>
        <begin position="169"/>
        <end position="191"/>
    </location>
</feature>
<accession>A0A1H6D668</accession>
<feature type="transmembrane region" description="Helical" evidence="5">
    <location>
        <begin position="293"/>
        <end position="312"/>
    </location>
</feature>
<feature type="transmembrane region" description="Helical" evidence="5">
    <location>
        <begin position="20"/>
        <end position="42"/>
    </location>
</feature>
<sequence length="391" mass="40741">MSPVWLVARREIRTRVRTRGFIIGTLAIIAIMGGYAALMAFIGNQASTTKIGVAPEAAAVGEPLRTAGEAYGQTFLISTVPVPAGEQQVLDGDLDALITGTPAEPRLVVKRAPDSSVEAALNAIVQQQAMNVELARSGVDPFAVRAAADNAQVAVTSLETDDPHRGERIALAIASGIVLYMFLIMGGQMIAQGVVEEKSSRVVELLLSTIKPTQLLAGKVVGIGLTNLLQMVVIAGAALIAAGVGGVLTLPSAALTSTLLWALAWFVLGFFTYATILAAASSLVSRQEELQNVISPVIMLLVVPFIIGVSVLPGSPDSTLAAVLSLVPGFSPTLMPMRIALGVAAPWEIAVALALSIAAFALLLHLGGRIYSNAILRTGSRVKLREALRTT</sequence>
<keyword evidence="2 5" id="KW-0812">Transmembrane</keyword>
<dbReference type="PANTHER" id="PTHR43471:SF3">
    <property type="entry name" value="ABC TRANSPORTER PERMEASE PROTEIN NATB"/>
    <property type="match status" value="1"/>
</dbReference>
<dbReference type="RefSeq" id="WP_093349940.1">
    <property type="nucleotide sequence ID" value="NZ_FNVB01000005.1"/>
</dbReference>
<feature type="transmembrane region" description="Helical" evidence="5">
    <location>
        <begin position="228"/>
        <end position="248"/>
    </location>
</feature>
<name>A0A1H6D668_9PSEU</name>
<evidence type="ECO:0000259" key="6">
    <source>
        <dbReference type="Pfam" id="PF12698"/>
    </source>
</evidence>
<evidence type="ECO:0000256" key="3">
    <source>
        <dbReference type="ARBA" id="ARBA00022989"/>
    </source>
</evidence>
<feature type="transmembrane region" description="Helical" evidence="5">
    <location>
        <begin position="347"/>
        <end position="367"/>
    </location>
</feature>
<evidence type="ECO:0000256" key="5">
    <source>
        <dbReference type="SAM" id="Phobius"/>
    </source>
</evidence>
<protein>
    <submittedName>
        <fullName evidence="7">ABC-2 type transport system permease protein</fullName>
    </submittedName>
</protein>